<feature type="transmembrane region" description="Helical" evidence="1">
    <location>
        <begin position="121"/>
        <end position="147"/>
    </location>
</feature>
<dbReference type="Pfam" id="PF02517">
    <property type="entry name" value="Rce1-like"/>
    <property type="match status" value="1"/>
</dbReference>
<protein>
    <recommendedName>
        <fullName evidence="2">CAAX prenyl protease 2/Lysostaphin resistance protein A-like domain-containing protein</fullName>
    </recommendedName>
</protein>
<name>A0A0H4W1J4_9SPHN</name>
<evidence type="ECO:0000313" key="4">
    <source>
        <dbReference type="Proteomes" id="UP000059113"/>
    </source>
</evidence>
<reference evidence="4" key="2">
    <citation type="submission" date="2015-04" db="EMBL/GenBank/DDBJ databases">
        <title>The complete genome sequence of Erythrobacter sp. s21-N3.</title>
        <authorList>
            <person name="Zhuang L."/>
            <person name="Liu Y."/>
            <person name="Shao Z."/>
        </authorList>
    </citation>
    <scope>NUCLEOTIDE SEQUENCE [LARGE SCALE GENOMIC DNA]</scope>
    <source>
        <strain evidence="4">s21-N3</strain>
    </source>
</reference>
<gene>
    <name evidence="3" type="ORF">CP97_10825</name>
</gene>
<keyword evidence="1" id="KW-0472">Membrane</keyword>
<organism evidence="3 4">
    <name type="scientific">Aurantiacibacter atlanticus</name>
    <dbReference type="NCBI Taxonomy" id="1648404"/>
    <lineage>
        <taxon>Bacteria</taxon>
        <taxon>Pseudomonadati</taxon>
        <taxon>Pseudomonadota</taxon>
        <taxon>Alphaproteobacteria</taxon>
        <taxon>Sphingomonadales</taxon>
        <taxon>Erythrobacteraceae</taxon>
        <taxon>Aurantiacibacter</taxon>
    </lineage>
</organism>
<feature type="transmembrane region" description="Helical" evidence="1">
    <location>
        <begin position="44"/>
        <end position="67"/>
    </location>
</feature>
<evidence type="ECO:0000313" key="3">
    <source>
        <dbReference type="EMBL" id="AKQ43388.2"/>
    </source>
</evidence>
<evidence type="ECO:0000259" key="2">
    <source>
        <dbReference type="Pfam" id="PF02517"/>
    </source>
</evidence>
<feature type="domain" description="CAAX prenyl protease 2/Lysostaphin resistance protein A-like" evidence="2">
    <location>
        <begin position="159"/>
        <end position="248"/>
    </location>
</feature>
<dbReference type="Proteomes" id="UP000059113">
    <property type="component" value="Chromosome"/>
</dbReference>
<proteinExistence type="predicted"/>
<evidence type="ECO:0000256" key="1">
    <source>
        <dbReference type="SAM" id="Phobius"/>
    </source>
</evidence>
<dbReference type="RefSeq" id="WP_048885946.1">
    <property type="nucleotide sequence ID" value="NZ_CP011310.1"/>
</dbReference>
<feature type="transmembrane region" description="Helical" evidence="1">
    <location>
        <begin position="186"/>
        <end position="206"/>
    </location>
</feature>
<dbReference type="GO" id="GO:0080120">
    <property type="term" value="P:CAAX-box protein maturation"/>
    <property type="evidence" value="ECO:0007669"/>
    <property type="project" value="UniProtKB-ARBA"/>
</dbReference>
<dbReference type="EMBL" id="CP011310">
    <property type="protein sequence ID" value="AKQ43388.2"/>
    <property type="molecule type" value="Genomic_DNA"/>
</dbReference>
<sequence>MPGPLAKTLRARHPAPIMRKAGMMDDHLETGALKRPIWLRIWQFPLVSMVVALVLVIGVAWLSSLAVEYVIDPNVTGPLGLFLGVISLIALCLIVYKLAIRRLGAKKHDDLPFDTIALRDTVLGFAAGTLLISSCVGLAALFGVYRITGWGSFAHWPEILILTGLYAGFFEELLIRGIVLRWLEELTGSWIALALSSLLFGLLHAGNDNATFFSSFAIAVEAGILLGAAYMLTRSLWLAMGLHAGWNVAQGLWDVPISGNDFSGIVNAQMEGPVLLSGGGFGLEATIFTLVVATGAGIWMLTRAATTGRIVKPIWSRKGQAITAY</sequence>
<dbReference type="STRING" id="1648404.CP97_10825"/>
<keyword evidence="4" id="KW-1185">Reference proteome</keyword>
<dbReference type="PANTHER" id="PTHR39430:SF1">
    <property type="entry name" value="PROTEASE"/>
    <property type="match status" value="1"/>
</dbReference>
<dbReference type="OrthoDB" id="193898at2"/>
<accession>A0A0H4W1J4</accession>
<dbReference type="AlphaFoldDB" id="A0A0H4W1J4"/>
<dbReference type="InterPro" id="IPR003675">
    <property type="entry name" value="Rce1/LyrA-like_dom"/>
</dbReference>
<keyword evidence="1" id="KW-1133">Transmembrane helix</keyword>
<keyword evidence="1" id="KW-0812">Transmembrane</keyword>
<dbReference type="KEGG" id="ery:CP97_10825"/>
<feature type="transmembrane region" description="Helical" evidence="1">
    <location>
        <begin position="212"/>
        <end position="232"/>
    </location>
</feature>
<reference evidence="3 4" key="1">
    <citation type="journal article" date="2015" name="Int. J. Syst. Evol. Microbiol.">
        <title>Erythrobacter atlanticus sp. nov., a bacterium from ocean sediment able to degrade polycyclic aromatic hydrocarbons.</title>
        <authorList>
            <person name="Zhuang L."/>
            <person name="Liu Y."/>
            <person name="Wang L."/>
            <person name="Wang W."/>
            <person name="Shao Z."/>
        </authorList>
    </citation>
    <scope>NUCLEOTIDE SEQUENCE [LARGE SCALE GENOMIC DNA]</scope>
    <source>
        <strain evidence="4">s21-N3</strain>
    </source>
</reference>
<dbReference type="GO" id="GO:0004175">
    <property type="term" value="F:endopeptidase activity"/>
    <property type="evidence" value="ECO:0007669"/>
    <property type="project" value="UniProtKB-ARBA"/>
</dbReference>
<dbReference type="PANTHER" id="PTHR39430">
    <property type="entry name" value="MEMBRANE-ASSOCIATED PROTEASE-RELATED"/>
    <property type="match status" value="1"/>
</dbReference>
<feature type="transmembrane region" description="Helical" evidence="1">
    <location>
        <begin position="79"/>
        <end position="100"/>
    </location>
</feature>